<evidence type="ECO:0000256" key="6">
    <source>
        <dbReference type="SAM" id="SignalP"/>
    </source>
</evidence>
<dbReference type="InterPro" id="IPR001018">
    <property type="entry name" value="Beta-lactamase_class-B_CS"/>
</dbReference>
<reference evidence="8 9" key="1">
    <citation type="submission" date="2018-11" db="EMBL/GenBank/DDBJ databases">
        <title>Complete Genome Sequence of Vbrio mediterranei 117-T6: a Potential Pathogen Bacteria Isolated from the Conchocelis of Pyropia.</title>
        <authorList>
            <person name="Liu Q."/>
        </authorList>
    </citation>
    <scope>NUCLEOTIDE SEQUENCE [LARGE SCALE GENOMIC DNA]</scope>
    <source>
        <strain evidence="8 9">117-T6</strain>
    </source>
</reference>
<dbReference type="Gene3D" id="3.60.15.30">
    <property type="entry name" value="Metallo-beta-lactamase domain"/>
    <property type="match status" value="1"/>
</dbReference>
<dbReference type="Gene3D" id="3.30.1050.10">
    <property type="entry name" value="SCP2 sterol-binding domain"/>
    <property type="match status" value="1"/>
</dbReference>
<keyword evidence="3 8" id="KW-0378">Hydrolase</keyword>
<evidence type="ECO:0000259" key="7">
    <source>
        <dbReference type="SMART" id="SM00849"/>
    </source>
</evidence>
<dbReference type="InterPro" id="IPR036527">
    <property type="entry name" value="SCP2_sterol-bd_dom_sf"/>
</dbReference>
<dbReference type="SMART" id="SM00849">
    <property type="entry name" value="Lactamase_B"/>
    <property type="match status" value="1"/>
</dbReference>
<feature type="domain" description="Metallo-beta-lactamase" evidence="7">
    <location>
        <begin position="132"/>
        <end position="359"/>
    </location>
</feature>
<dbReference type="InterPro" id="IPR029229">
    <property type="entry name" value="Alkyl_sulf_C"/>
</dbReference>
<evidence type="ECO:0000256" key="1">
    <source>
        <dbReference type="ARBA" id="ARBA00001947"/>
    </source>
</evidence>
<organism evidence="8 9">
    <name type="scientific">Vibrio mediterranei</name>
    <dbReference type="NCBI Taxonomy" id="689"/>
    <lineage>
        <taxon>Bacteria</taxon>
        <taxon>Pseudomonadati</taxon>
        <taxon>Pseudomonadota</taxon>
        <taxon>Gammaproteobacteria</taxon>
        <taxon>Vibrionales</taxon>
        <taxon>Vibrionaceae</taxon>
        <taxon>Vibrio</taxon>
    </lineage>
</organism>
<protein>
    <submittedName>
        <fullName evidence="8">MBL fold metallo-hydrolase</fullName>
    </submittedName>
</protein>
<keyword evidence="4" id="KW-0862">Zinc</keyword>
<dbReference type="EMBL" id="CP033578">
    <property type="protein sequence ID" value="AYV23800.1"/>
    <property type="molecule type" value="Genomic_DNA"/>
</dbReference>
<keyword evidence="6" id="KW-0732">Signal</keyword>
<dbReference type="CDD" id="cd07710">
    <property type="entry name" value="arylsulfatase_Sdsa1-like_MBL-fold"/>
    <property type="match status" value="1"/>
</dbReference>
<name>A0A3G4VGB1_9VIBR</name>
<feature type="chain" id="PRO_5018231406" evidence="6">
    <location>
        <begin position="25"/>
        <end position="669"/>
    </location>
</feature>
<dbReference type="PROSITE" id="PS00743">
    <property type="entry name" value="BETA_LACTAMASE_B_1"/>
    <property type="match status" value="1"/>
</dbReference>
<dbReference type="Pfam" id="PF14864">
    <property type="entry name" value="Alkyl_sulf_C"/>
    <property type="match status" value="1"/>
</dbReference>
<dbReference type="AlphaFoldDB" id="A0A3G4VGB1"/>
<evidence type="ECO:0000313" key="8">
    <source>
        <dbReference type="EMBL" id="AYV23800.1"/>
    </source>
</evidence>
<evidence type="ECO:0000256" key="3">
    <source>
        <dbReference type="ARBA" id="ARBA00022801"/>
    </source>
</evidence>
<dbReference type="SUPFAM" id="SSF55718">
    <property type="entry name" value="SCP-like"/>
    <property type="match status" value="1"/>
</dbReference>
<dbReference type="InterPro" id="IPR038536">
    <property type="entry name" value="Alkyl/aryl-sulf_dimr_sf"/>
</dbReference>
<dbReference type="InterPro" id="IPR036866">
    <property type="entry name" value="RibonucZ/Hydroxyglut_hydro"/>
</dbReference>
<comment type="cofactor">
    <cofactor evidence="1">
        <name>Zn(2+)</name>
        <dbReference type="ChEBI" id="CHEBI:29105"/>
    </cofactor>
</comment>
<proteinExistence type="inferred from homology"/>
<dbReference type="Pfam" id="PF00753">
    <property type="entry name" value="Lactamase_B"/>
    <property type="match status" value="1"/>
</dbReference>
<dbReference type="InterPro" id="IPR052195">
    <property type="entry name" value="Bact_Alkyl/Aryl-Sulfatase"/>
</dbReference>
<dbReference type="GO" id="GO:0017001">
    <property type="term" value="P:antibiotic catabolic process"/>
    <property type="evidence" value="ECO:0007669"/>
    <property type="project" value="InterPro"/>
</dbReference>
<dbReference type="Gene3D" id="1.25.40.880">
    <property type="entry name" value="Alkyl sulfatase, dimerisation domain"/>
    <property type="match status" value="1"/>
</dbReference>
<dbReference type="GO" id="GO:0046983">
    <property type="term" value="F:protein dimerization activity"/>
    <property type="evidence" value="ECO:0007669"/>
    <property type="project" value="InterPro"/>
</dbReference>
<evidence type="ECO:0000313" key="9">
    <source>
        <dbReference type="Proteomes" id="UP000279760"/>
    </source>
</evidence>
<dbReference type="InterPro" id="IPR044097">
    <property type="entry name" value="Bds1/SdsA1_MBL-fold"/>
</dbReference>
<dbReference type="InterPro" id="IPR001279">
    <property type="entry name" value="Metallo-B-lactamas"/>
</dbReference>
<feature type="signal peptide" evidence="6">
    <location>
        <begin position="1"/>
        <end position="24"/>
    </location>
</feature>
<dbReference type="Proteomes" id="UP000279760">
    <property type="component" value="Chromosome 2"/>
</dbReference>
<dbReference type="PANTHER" id="PTHR43223">
    <property type="entry name" value="ALKYL/ARYL-SULFATASE"/>
    <property type="match status" value="1"/>
</dbReference>
<keyword evidence="2" id="KW-0479">Metal-binding</keyword>
<dbReference type="RefSeq" id="WP_124941628.1">
    <property type="nucleotide sequence ID" value="NZ_CP033578.1"/>
</dbReference>
<gene>
    <name evidence="8" type="ORF">ECB94_21210</name>
</gene>
<sequence>MKQSTKTLFTLLPLTMVMAQALNAAPLDSYDFTANSKGATSYTAKANQEVYKQLDFNNKKAFEEVDRGFIAPLDNGGFIKGIADVPAMQFVQGKQAPDTVNPSLWRHSQLVNRGGLYEVLPNKIYQVRGNDVSNLTIIETDNGIILYDIEYSPETMKAAYELYAKHRGNRPLKAIIISHSHTDHYGGIEGVIKSGLASEEDIASGKIPVYVPQGFVEHAVGENVLFGNIMSRRAVYQYGFLLPKNEKGITTAALGPLVAAGANGLPTTVHEITKQKESVTIDGLQFDFRLVPESEAPSEMVFEIPAWGAVSMAEDVNHLQHNIYTMRGAKTRDAGKWAKYINNAIVEWHDSAKVLFGPHTWPTWGNEEVINYMKGQRDLYKAINDQTTRLANYGYRPRDIAKKIEIADPIMKQWNNRDYYGNFENNVIATYVNNLGWFDGNPVEIARHTDADTGKRYVESFGGEDVVIEKALDYYQQGDYAFTVQLLNNIESYNKDNKKANYLMADAFEQLGFQEETALNRNWYLTAAKELRNDNLLPQVVNSAGPDVIKAIPSDLMMDVFATRIVPQKSLDAGRIAFDFELNGESFGVEVENGVMNSALDYHPQDSMGTIKADNMTLFGIISDKLTVKDALATGALKVTGDRSVLNKFMGVLDSNIPANFNLIQPRMN</sequence>
<evidence type="ECO:0000256" key="2">
    <source>
        <dbReference type="ARBA" id="ARBA00022723"/>
    </source>
</evidence>
<comment type="similarity">
    <text evidence="5">Belongs to the metallo-beta-lactamase superfamily. Type III sulfatase family.</text>
</comment>
<accession>A0A3G4VGB1</accession>
<evidence type="ECO:0000256" key="4">
    <source>
        <dbReference type="ARBA" id="ARBA00022833"/>
    </source>
</evidence>
<dbReference type="GO" id="GO:0018741">
    <property type="term" value="F:linear primary-alkylsulfatase activity"/>
    <property type="evidence" value="ECO:0007669"/>
    <property type="project" value="InterPro"/>
</dbReference>
<dbReference type="GO" id="GO:0018909">
    <property type="term" value="P:dodecyl sulfate metabolic process"/>
    <property type="evidence" value="ECO:0007669"/>
    <property type="project" value="InterPro"/>
</dbReference>
<dbReference type="SUPFAM" id="SSF56281">
    <property type="entry name" value="Metallo-hydrolase/oxidoreductase"/>
    <property type="match status" value="1"/>
</dbReference>
<dbReference type="InterPro" id="IPR029228">
    <property type="entry name" value="Alkyl_sulf_dimr"/>
</dbReference>
<evidence type="ECO:0000256" key="5">
    <source>
        <dbReference type="ARBA" id="ARBA00033751"/>
    </source>
</evidence>
<dbReference type="GO" id="GO:0008270">
    <property type="term" value="F:zinc ion binding"/>
    <property type="evidence" value="ECO:0007669"/>
    <property type="project" value="InterPro"/>
</dbReference>
<dbReference type="GO" id="GO:0008800">
    <property type="term" value="F:beta-lactamase activity"/>
    <property type="evidence" value="ECO:0007669"/>
    <property type="project" value="InterPro"/>
</dbReference>
<dbReference type="Pfam" id="PF14863">
    <property type="entry name" value="Alkyl_sulf_dimr"/>
    <property type="match status" value="1"/>
</dbReference>
<dbReference type="PANTHER" id="PTHR43223:SF1">
    <property type="entry name" value="ALKYL_ARYL-SULFATASE BDS1"/>
    <property type="match status" value="1"/>
</dbReference>